<feature type="coiled-coil region" evidence="1">
    <location>
        <begin position="73"/>
        <end position="135"/>
    </location>
</feature>
<dbReference type="EMBL" id="CH445335">
    <property type="protein sequence ID" value="EAT85020.1"/>
    <property type="molecule type" value="Genomic_DNA"/>
</dbReference>
<organism evidence="3 4">
    <name type="scientific">Phaeosphaeria nodorum (strain SN15 / ATCC MYA-4574 / FGSC 10173)</name>
    <name type="common">Glume blotch fungus</name>
    <name type="synonym">Parastagonospora nodorum</name>
    <dbReference type="NCBI Taxonomy" id="321614"/>
    <lineage>
        <taxon>Eukaryota</taxon>
        <taxon>Fungi</taxon>
        <taxon>Dikarya</taxon>
        <taxon>Ascomycota</taxon>
        <taxon>Pezizomycotina</taxon>
        <taxon>Dothideomycetes</taxon>
        <taxon>Pleosporomycetidae</taxon>
        <taxon>Pleosporales</taxon>
        <taxon>Pleosporineae</taxon>
        <taxon>Phaeosphaeriaceae</taxon>
        <taxon>Parastagonospora</taxon>
    </lineage>
</organism>
<dbReference type="AlphaFoldDB" id="Q0UL10"/>
<feature type="compositionally biased region" description="Low complexity" evidence="2">
    <location>
        <begin position="32"/>
        <end position="46"/>
    </location>
</feature>
<evidence type="ECO:0000256" key="2">
    <source>
        <dbReference type="SAM" id="MobiDB-lite"/>
    </source>
</evidence>
<name>Q0UL10_PHANO</name>
<dbReference type="Proteomes" id="UP000001055">
    <property type="component" value="Unassembled WGS sequence"/>
</dbReference>
<sequence length="425" mass="47318">MYFSVLDMNNLISSASSPRPGWLGQFMKQVRTQSSSPPASSSTPSDDIPDTPPKPASSTTSSSSSVPNEDNDLSNLRAQNACLQTRCSELTTQSHLNQAILHQCTSDLFVKDAEIKRLKAHISALQSSLEDQKASCLRLQAMGCSPADPAHELDLLLRIETLEGENVALKDKLAVQKNRMKSRVKEYADEANDLSTQLRRAEQFARTYAQHLRRSETTCQSLSAEHAHMARELHLEHSANKELQNALLQRSSDARHVAVLTTQLEKAQACASARANLLATLTQQSEEGLKVGKSERAKYTDKITFLHEENERDRRRFEAKLTARDKRIRGLEIELRSPAAAPHPDSLKVRALQDRLAGAELALEEDFARRGRGMQVEADDAARERVRELEGEVRALKGSWRGKKGKGVRREDSVVMGDGDRGEEY</sequence>
<dbReference type="GeneID" id="5974782"/>
<protein>
    <submittedName>
        <fullName evidence="3">Uncharacterized protein</fullName>
    </submittedName>
</protein>
<feature type="region of interest" description="Disordered" evidence="2">
    <location>
        <begin position="28"/>
        <end position="73"/>
    </location>
</feature>
<evidence type="ECO:0000256" key="1">
    <source>
        <dbReference type="SAM" id="Coils"/>
    </source>
</evidence>
<accession>Q0UL10</accession>
<feature type="coiled-coil region" evidence="1">
    <location>
        <begin position="159"/>
        <end position="204"/>
    </location>
</feature>
<feature type="region of interest" description="Disordered" evidence="2">
    <location>
        <begin position="400"/>
        <end position="425"/>
    </location>
</feature>
<dbReference type="HOGENOM" id="CLU_645750_0_0_1"/>
<dbReference type="RefSeq" id="XP_001797889.1">
    <property type="nucleotide sequence ID" value="XM_001797837.1"/>
</dbReference>
<dbReference type="InParanoid" id="Q0UL10"/>
<proteinExistence type="predicted"/>
<keyword evidence="1" id="KW-0175">Coiled coil</keyword>
<dbReference type="VEuPathDB" id="FungiDB:JI435_075540"/>
<dbReference type="KEGG" id="pno:SNOG_07554"/>
<feature type="compositionally biased region" description="Basic and acidic residues" evidence="2">
    <location>
        <begin position="408"/>
        <end position="425"/>
    </location>
</feature>
<reference evidence="4" key="1">
    <citation type="journal article" date="2007" name="Plant Cell">
        <title>Dothideomycete-plant interactions illuminated by genome sequencing and EST analysis of the wheat pathogen Stagonospora nodorum.</title>
        <authorList>
            <person name="Hane J.K."/>
            <person name="Lowe R.G."/>
            <person name="Solomon P.S."/>
            <person name="Tan K.C."/>
            <person name="Schoch C.L."/>
            <person name="Spatafora J.W."/>
            <person name="Crous P.W."/>
            <person name="Kodira C."/>
            <person name="Birren B.W."/>
            <person name="Galagan J.E."/>
            <person name="Torriani S.F."/>
            <person name="McDonald B.A."/>
            <person name="Oliver R.P."/>
        </authorList>
    </citation>
    <scope>NUCLEOTIDE SEQUENCE [LARGE SCALE GENOMIC DNA]</scope>
    <source>
        <strain evidence="4">SN15 / ATCC MYA-4574 / FGSC 10173</strain>
    </source>
</reference>
<evidence type="ECO:0000313" key="3">
    <source>
        <dbReference type="EMBL" id="EAT85020.1"/>
    </source>
</evidence>
<gene>
    <name evidence="3" type="ORF">SNOG_07554</name>
</gene>
<evidence type="ECO:0000313" key="4">
    <source>
        <dbReference type="Proteomes" id="UP000001055"/>
    </source>
</evidence>
<dbReference type="OMA" id="GSIHRAM"/>